<dbReference type="InterPro" id="IPR036514">
    <property type="entry name" value="SGNH_hydro_sf"/>
</dbReference>
<dbReference type="Proteomes" id="UP001305414">
    <property type="component" value="Unassembled WGS sequence"/>
</dbReference>
<sequence length="161" mass="19043">MVSLYNIVVRRANRVSPFWQELWLGFYQYGNSYAQYQGFQQELEEIVTYFNSDEYLSAPKIWDGVTETTETLSTPSEHFVHFFRTKGILQHNDISPQYHPTDVGAIKVASHLLQYIKLTFGWNLVATGPEYVSTLRSEFVFFGHVEDVLIHLYRIKWRWHD</sequence>
<dbReference type="InterPro" id="IPR052762">
    <property type="entry name" value="PCW_deacetylase/CE"/>
</dbReference>
<gene>
    <name evidence="1" type="ORF">RRF57_011882</name>
</gene>
<reference evidence="1 2" key="1">
    <citation type="submission" date="2023-10" db="EMBL/GenBank/DDBJ databases">
        <title>Draft genome sequence of Xylaria bambusicola isolate GMP-LS, the root and basal stem rot pathogen of sugarcane in Indonesia.</title>
        <authorList>
            <person name="Selvaraj P."/>
            <person name="Muralishankar V."/>
            <person name="Muruganantham S."/>
            <person name="Sp S."/>
            <person name="Haryani S."/>
            <person name="Lau K.J.X."/>
            <person name="Naqvi N.I."/>
        </authorList>
    </citation>
    <scope>NUCLEOTIDE SEQUENCE [LARGE SCALE GENOMIC DNA]</scope>
    <source>
        <strain evidence="1">GMP-LS</strain>
    </source>
</reference>
<comment type="caution">
    <text evidence="1">The sequence shown here is derived from an EMBL/GenBank/DDBJ whole genome shotgun (WGS) entry which is preliminary data.</text>
</comment>
<dbReference type="AlphaFoldDB" id="A0AAN7Z435"/>
<dbReference type="EMBL" id="JAWHQM010000063">
    <property type="protein sequence ID" value="KAK5636170.1"/>
    <property type="molecule type" value="Genomic_DNA"/>
</dbReference>
<dbReference type="PANTHER" id="PTHR37834:SF2">
    <property type="entry name" value="ESTERASE, SGNH HYDROLASE-TYPE"/>
    <property type="match status" value="1"/>
</dbReference>
<name>A0AAN7Z435_9PEZI</name>
<organism evidence="1 2">
    <name type="scientific">Xylaria bambusicola</name>
    <dbReference type="NCBI Taxonomy" id="326684"/>
    <lineage>
        <taxon>Eukaryota</taxon>
        <taxon>Fungi</taxon>
        <taxon>Dikarya</taxon>
        <taxon>Ascomycota</taxon>
        <taxon>Pezizomycotina</taxon>
        <taxon>Sordariomycetes</taxon>
        <taxon>Xylariomycetidae</taxon>
        <taxon>Xylariales</taxon>
        <taxon>Xylariaceae</taxon>
        <taxon>Xylaria</taxon>
    </lineage>
</organism>
<protein>
    <submittedName>
        <fullName evidence="1">Uncharacterized protein</fullName>
    </submittedName>
</protein>
<keyword evidence="2" id="KW-1185">Reference proteome</keyword>
<dbReference type="PANTHER" id="PTHR37834">
    <property type="entry name" value="GDSL-LIKE LIPASE/ACYLHYDROLASE DOMAIN PROTEIN (AFU_ORTHOLOGUE AFUA_2G00620)"/>
    <property type="match status" value="1"/>
</dbReference>
<dbReference type="Gene3D" id="3.40.50.1110">
    <property type="entry name" value="SGNH hydrolase"/>
    <property type="match status" value="1"/>
</dbReference>
<evidence type="ECO:0000313" key="1">
    <source>
        <dbReference type="EMBL" id="KAK5636170.1"/>
    </source>
</evidence>
<proteinExistence type="predicted"/>
<evidence type="ECO:0000313" key="2">
    <source>
        <dbReference type="Proteomes" id="UP001305414"/>
    </source>
</evidence>
<accession>A0AAN7Z435</accession>